<evidence type="ECO:0000313" key="2">
    <source>
        <dbReference type="Proteomes" id="UP000829398"/>
    </source>
</evidence>
<organism evidence="1 2">
    <name type="scientific">Citrus sinensis</name>
    <name type="common">Sweet orange</name>
    <name type="synonym">Citrus aurantium var. sinensis</name>
    <dbReference type="NCBI Taxonomy" id="2711"/>
    <lineage>
        <taxon>Eukaryota</taxon>
        <taxon>Viridiplantae</taxon>
        <taxon>Streptophyta</taxon>
        <taxon>Embryophyta</taxon>
        <taxon>Tracheophyta</taxon>
        <taxon>Spermatophyta</taxon>
        <taxon>Magnoliopsida</taxon>
        <taxon>eudicotyledons</taxon>
        <taxon>Gunneridae</taxon>
        <taxon>Pentapetalae</taxon>
        <taxon>rosids</taxon>
        <taxon>malvids</taxon>
        <taxon>Sapindales</taxon>
        <taxon>Rutaceae</taxon>
        <taxon>Aurantioideae</taxon>
        <taxon>Citrus</taxon>
    </lineage>
</organism>
<gene>
    <name evidence="1" type="ORF">KPL71_019965</name>
</gene>
<sequence length="720" mass="78625">MEISLLKVLLKKISSFLHLSSFDSIKLDIVKKYYQRAEEILKLLKPILDAIVDSDVASDEVLYKAFEEFGQSIDELKELIENWQPLLSRVYFVLQVESLMSKIRTSGLDIMLQLKSSLQYFPGELSSTSLELCSQKIKHMEYEQTSSLIKEAIRDQVDGVAPSSEILVKVAESLSLRSNQEILIEAVALEKLKENAEQAEKAGEAEFMDQMISLVTRMHDRLVMIKQSQICSPVPIPSDFCCPLSLELMTDPVIVASGQTYERAFIKKWIDLGLFVCPKTRQTLAHTTLIPNYTVKALIANWCELNNVKLPDPTKTASLNQPSPLFVHADSNAPRDSHIFPHTRGNQQIMPESTRSTNSPAKNLVSLNNTREGSSPLHPHSTSETSYSGIAGNGPGLDIARISLTSSEDRFSNSEERSMELVGQPSIADLSGIETQVRKLVEDLKSTSLDTQREATAELRLLAKHNMDNRMVIANCGAINILVDMLHSSETKIQENAVTALLNLSINDNNKSAIANANAIEPLIHVLQTGSPEARENAAATLFSLSVIEDNKIKIGRSGAIGPLVDLLGNGTPRGKKDAATALFNLSIYHENKARIVQAGAVKHLVDLMDPAAGMVDKAVAVLANLATIPDGRVAIGQENGIPVLVEVVELGSARGKENAAAALLQLCTNSSRFCSMVLQEGAVPPLVALSQSGTPRAKEKAQALLSYFRNQRHGNAGRG</sequence>
<dbReference type="EMBL" id="CM039176">
    <property type="protein sequence ID" value="KAH9712180.1"/>
    <property type="molecule type" value="Genomic_DNA"/>
</dbReference>
<accession>A0ACB8J5I7</accession>
<comment type="caution">
    <text evidence="1">The sequence shown here is derived from an EMBL/GenBank/DDBJ whole genome shotgun (WGS) entry which is preliminary data.</text>
</comment>
<evidence type="ECO:0000313" key="1">
    <source>
        <dbReference type="EMBL" id="KAH9712180.1"/>
    </source>
</evidence>
<name>A0ACB8J5I7_CITSI</name>
<dbReference type="Proteomes" id="UP000829398">
    <property type="component" value="Chromosome 7"/>
</dbReference>
<reference evidence="2" key="1">
    <citation type="journal article" date="2023" name="Hortic. Res.">
        <title>A chromosome-level phased genome enabling allele-level studies in sweet orange: a case study on citrus Huanglongbing tolerance.</title>
        <authorList>
            <person name="Wu B."/>
            <person name="Yu Q."/>
            <person name="Deng Z."/>
            <person name="Duan Y."/>
            <person name="Luo F."/>
            <person name="Gmitter F. Jr."/>
        </authorList>
    </citation>
    <scope>NUCLEOTIDE SEQUENCE [LARGE SCALE GENOMIC DNA]</scope>
    <source>
        <strain evidence="2">cv. Valencia</strain>
    </source>
</reference>
<protein>
    <submittedName>
        <fullName evidence="1">U-box domain-containing protein 4</fullName>
    </submittedName>
</protein>
<proteinExistence type="predicted"/>
<keyword evidence="2" id="KW-1185">Reference proteome</keyword>